<dbReference type="GO" id="GO:0016878">
    <property type="term" value="F:acid-thiol ligase activity"/>
    <property type="evidence" value="ECO:0007669"/>
    <property type="project" value="UniProtKB-ARBA"/>
</dbReference>
<dbReference type="Gene3D" id="3.40.50.12780">
    <property type="entry name" value="N-terminal domain of ligase-like"/>
    <property type="match status" value="1"/>
</dbReference>
<dbReference type="InterPro" id="IPR025110">
    <property type="entry name" value="AMP-bd_C"/>
</dbReference>
<dbReference type="EMBL" id="BJVI01000018">
    <property type="protein sequence ID" value="GEL18283.1"/>
    <property type="molecule type" value="Genomic_DNA"/>
</dbReference>
<comment type="similarity">
    <text evidence="1">Belongs to the ATP-dependent AMP-binding enzyme family.</text>
</comment>
<protein>
    <submittedName>
        <fullName evidence="5">Long-chain-fatty-acid--CoA ligase</fullName>
    </submittedName>
</protein>
<accession>A0A511D172</accession>
<sequence>MTVPVKVSDLLSRWERERPDTEALRFGGSSWTWRQLAERVRRAAAGLRANGIGPGDRIAVLDLNHPSCLELTLACAQIGAANAIVNFRLAPPEIVYVINDATARILFVGPEFAGAAEQIRDKLPSVERVLRLGGDADEYEALLGTHEPDTAVHPARPDDCFVQLYTSGTTGFPKGAMLTHRGVLAHSAAVATDFVLSDDDVVQIAMPLFHVGGTSYALVALYGGTRMVMLRMPDPVAVLDMLERERITHTFLVPALLAAITQIPGVEQRDFSALRALSYGASPMPLPVMRACLALFPGRLHQVYGMTEAAGVVSSLGPQDHENSAVAHRLVSAGTPIHGVEIEIRDPATGEPVPAGTPGEIWVRTEQLMSGYWGKPEATADTITPDGWLRSGDGGYLDADGYIYVTDRIKDMIISGGENIYPAEIERVLAEHPGIADVAVIGVPDDRWGEVPMAVVVAAPGASIDENELLAHGRKHLASFKCPKAVEVVDELPRNPTGKVLKKELRKPYWAGRERQVV</sequence>
<evidence type="ECO:0000259" key="3">
    <source>
        <dbReference type="Pfam" id="PF00501"/>
    </source>
</evidence>
<keyword evidence="2 5" id="KW-0436">Ligase</keyword>
<dbReference type="CDD" id="cd17631">
    <property type="entry name" value="FACL_FadD13-like"/>
    <property type="match status" value="1"/>
</dbReference>
<dbReference type="AlphaFoldDB" id="A0A511D172"/>
<keyword evidence="6" id="KW-1185">Reference proteome</keyword>
<evidence type="ECO:0000259" key="4">
    <source>
        <dbReference type="Pfam" id="PF13193"/>
    </source>
</evidence>
<dbReference type="NCBIfam" id="NF004837">
    <property type="entry name" value="PRK06187.1"/>
    <property type="match status" value="1"/>
</dbReference>
<organism evidence="5 6">
    <name type="scientific">Pseudonocardia asaccharolytica DSM 44247 = NBRC 16224</name>
    <dbReference type="NCBI Taxonomy" id="1123024"/>
    <lineage>
        <taxon>Bacteria</taxon>
        <taxon>Bacillati</taxon>
        <taxon>Actinomycetota</taxon>
        <taxon>Actinomycetes</taxon>
        <taxon>Pseudonocardiales</taxon>
        <taxon>Pseudonocardiaceae</taxon>
        <taxon>Pseudonocardia</taxon>
    </lineage>
</organism>
<dbReference type="InterPro" id="IPR045851">
    <property type="entry name" value="AMP-bd_C_sf"/>
</dbReference>
<dbReference type="Pfam" id="PF13193">
    <property type="entry name" value="AMP-binding_C"/>
    <property type="match status" value="1"/>
</dbReference>
<dbReference type="Pfam" id="PF00501">
    <property type="entry name" value="AMP-binding"/>
    <property type="match status" value="1"/>
</dbReference>
<feature type="domain" description="AMP-binding enzyme C-terminal" evidence="4">
    <location>
        <begin position="424"/>
        <end position="499"/>
    </location>
</feature>
<feature type="domain" description="AMP-dependent synthetase/ligase" evidence="3">
    <location>
        <begin position="13"/>
        <end position="373"/>
    </location>
</feature>
<comment type="caution">
    <text evidence="5">The sequence shown here is derived from an EMBL/GenBank/DDBJ whole genome shotgun (WGS) entry which is preliminary data.</text>
</comment>
<dbReference type="OrthoDB" id="3172305at2"/>
<dbReference type="InterPro" id="IPR050237">
    <property type="entry name" value="ATP-dep_AMP-bd_enzyme"/>
</dbReference>
<evidence type="ECO:0000256" key="1">
    <source>
        <dbReference type="ARBA" id="ARBA00006432"/>
    </source>
</evidence>
<dbReference type="PANTHER" id="PTHR43767:SF1">
    <property type="entry name" value="NONRIBOSOMAL PEPTIDE SYNTHASE PES1 (EUROFUNG)-RELATED"/>
    <property type="match status" value="1"/>
</dbReference>
<evidence type="ECO:0000256" key="2">
    <source>
        <dbReference type="ARBA" id="ARBA00022598"/>
    </source>
</evidence>
<dbReference type="InterPro" id="IPR042099">
    <property type="entry name" value="ANL_N_sf"/>
</dbReference>
<reference evidence="5 6" key="1">
    <citation type="submission" date="2019-07" db="EMBL/GenBank/DDBJ databases">
        <title>Whole genome shotgun sequence of Pseudonocardia asaccharolytica NBRC 16224.</title>
        <authorList>
            <person name="Hosoyama A."/>
            <person name="Uohara A."/>
            <person name="Ohji S."/>
            <person name="Ichikawa N."/>
        </authorList>
    </citation>
    <scope>NUCLEOTIDE SEQUENCE [LARGE SCALE GENOMIC DNA]</scope>
    <source>
        <strain evidence="5 6">NBRC 16224</strain>
    </source>
</reference>
<dbReference type="FunFam" id="3.30.300.30:FF:000008">
    <property type="entry name" value="2,3-dihydroxybenzoate-AMP ligase"/>
    <property type="match status" value="1"/>
</dbReference>
<evidence type="ECO:0000313" key="5">
    <source>
        <dbReference type="EMBL" id="GEL18283.1"/>
    </source>
</evidence>
<dbReference type="Proteomes" id="UP000321328">
    <property type="component" value="Unassembled WGS sequence"/>
</dbReference>
<dbReference type="RefSeq" id="WP_028930290.1">
    <property type="nucleotide sequence ID" value="NZ_AUII01000009.1"/>
</dbReference>
<dbReference type="Gene3D" id="3.30.300.30">
    <property type="match status" value="1"/>
</dbReference>
<dbReference type="PANTHER" id="PTHR43767">
    <property type="entry name" value="LONG-CHAIN-FATTY-ACID--COA LIGASE"/>
    <property type="match status" value="1"/>
</dbReference>
<dbReference type="SUPFAM" id="SSF56801">
    <property type="entry name" value="Acetyl-CoA synthetase-like"/>
    <property type="match status" value="1"/>
</dbReference>
<dbReference type="InterPro" id="IPR000873">
    <property type="entry name" value="AMP-dep_synth/lig_dom"/>
</dbReference>
<name>A0A511D172_9PSEU</name>
<proteinExistence type="inferred from homology"/>
<evidence type="ECO:0000313" key="6">
    <source>
        <dbReference type="Proteomes" id="UP000321328"/>
    </source>
</evidence>
<dbReference type="STRING" id="1123024.GCA_000423625_02498"/>
<gene>
    <name evidence="5" type="ORF">PA7_21200</name>
</gene>